<gene>
    <name evidence="4" type="ORF">ACFPET_01780</name>
</gene>
<keyword evidence="2" id="KW-0812">Transmembrane</keyword>
<dbReference type="EMBL" id="JBHSDK010000002">
    <property type="protein sequence ID" value="MFC4333924.1"/>
    <property type="molecule type" value="Genomic_DNA"/>
</dbReference>
<feature type="chain" id="PRO_5047264150" evidence="3">
    <location>
        <begin position="32"/>
        <end position="418"/>
    </location>
</feature>
<organism evidence="4 5">
    <name type="scientific">Salininema proteolyticum</name>
    <dbReference type="NCBI Taxonomy" id="1607685"/>
    <lineage>
        <taxon>Bacteria</taxon>
        <taxon>Bacillati</taxon>
        <taxon>Actinomycetota</taxon>
        <taxon>Actinomycetes</taxon>
        <taxon>Glycomycetales</taxon>
        <taxon>Glycomycetaceae</taxon>
        <taxon>Salininema</taxon>
    </lineage>
</organism>
<evidence type="ECO:0000313" key="4">
    <source>
        <dbReference type="EMBL" id="MFC4333924.1"/>
    </source>
</evidence>
<reference evidence="5" key="1">
    <citation type="journal article" date="2019" name="Int. J. Syst. Evol. Microbiol.">
        <title>The Global Catalogue of Microorganisms (GCM) 10K type strain sequencing project: providing services to taxonomists for standard genome sequencing and annotation.</title>
        <authorList>
            <consortium name="The Broad Institute Genomics Platform"/>
            <consortium name="The Broad Institute Genome Sequencing Center for Infectious Disease"/>
            <person name="Wu L."/>
            <person name="Ma J."/>
        </authorList>
    </citation>
    <scope>NUCLEOTIDE SEQUENCE [LARGE SCALE GENOMIC DNA]</scope>
    <source>
        <strain evidence="5">IBRC-M 10908</strain>
    </source>
</reference>
<feature type="signal peptide" evidence="3">
    <location>
        <begin position="1"/>
        <end position="31"/>
    </location>
</feature>
<keyword evidence="2" id="KW-0472">Membrane</keyword>
<evidence type="ECO:0000313" key="5">
    <source>
        <dbReference type="Proteomes" id="UP001595823"/>
    </source>
</evidence>
<sequence length="418" mass="44414">MKTTLPRIARGIAAGAAGLGLAAAAAVPAFAQDSYPEHLVHIEDVADVQPGAEFPLSVSVSGLQAADSGTFLEIRPSSRNQFLDVDLSPYDNCSTEANACAFPDLNLEPGKVYEVAADTPVNVVVDDTAPGPWDTRLFSSSRPMDENLWWRFVEVGADLDFDSSSQLRLVESTGPSFEEKAQARISIVDNPYDIAMKGADVEGTTGEEKTLELTVSNDSETAAHFVDTPGRWSSSLLVTVDLPDGLAIDFPEGDDHFRSIDGTMCDGSGDSNDLTCEVFREVLHPGESFTLPLPTVITDEEGGEPGSATVGDGPQYWDEERYELIDQQNEEADWKLGRQYFESVELETANNTAVLTLNGKGADENAASSGGDDESESAGKLPVTGSSMTVGIAAAAAALAVGVGAMVWTRRRKTAATH</sequence>
<evidence type="ECO:0000256" key="1">
    <source>
        <dbReference type="SAM" id="MobiDB-lite"/>
    </source>
</evidence>
<protein>
    <submittedName>
        <fullName evidence="4">LPXTG cell wall anchor domain-containing protein</fullName>
    </submittedName>
</protein>
<name>A0ABV8TT58_9ACTN</name>
<comment type="caution">
    <text evidence="4">The sequence shown here is derived from an EMBL/GenBank/DDBJ whole genome shotgun (WGS) entry which is preliminary data.</text>
</comment>
<keyword evidence="2" id="KW-1133">Transmembrane helix</keyword>
<feature type="transmembrane region" description="Helical" evidence="2">
    <location>
        <begin position="388"/>
        <end position="408"/>
    </location>
</feature>
<keyword evidence="3" id="KW-0732">Signal</keyword>
<evidence type="ECO:0000256" key="2">
    <source>
        <dbReference type="SAM" id="Phobius"/>
    </source>
</evidence>
<accession>A0ABV8TT58</accession>
<evidence type="ECO:0000256" key="3">
    <source>
        <dbReference type="SAM" id="SignalP"/>
    </source>
</evidence>
<proteinExistence type="predicted"/>
<feature type="region of interest" description="Disordered" evidence="1">
    <location>
        <begin position="361"/>
        <end position="382"/>
    </location>
</feature>
<keyword evidence="5" id="KW-1185">Reference proteome</keyword>
<dbReference type="Proteomes" id="UP001595823">
    <property type="component" value="Unassembled WGS sequence"/>
</dbReference>
<dbReference type="NCBIfam" id="TIGR01167">
    <property type="entry name" value="LPXTG_anchor"/>
    <property type="match status" value="1"/>
</dbReference>
<dbReference type="RefSeq" id="WP_380617663.1">
    <property type="nucleotide sequence ID" value="NZ_JBHSDK010000002.1"/>
</dbReference>